<organism evidence="9 10">
    <name type="scientific">Candidatus Saccharicenans subterraneus</name>
    <dbReference type="NCBI Taxonomy" id="2508984"/>
    <lineage>
        <taxon>Bacteria</taxon>
        <taxon>Candidatus Aminicenantota</taxon>
        <taxon>Candidatus Aminicenantia</taxon>
        <taxon>Candidatus Aminicenantales</taxon>
        <taxon>Candidatus Saccharicenantaceae</taxon>
        <taxon>Candidatus Saccharicenans</taxon>
    </lineage>
</organism>
<dbReference type="EMBL" id="QUAH01000025">
    <property type="protein sequence ID" value="RFT14660.1"/>
    <property type="molecule type" value="Genomic_DNA"/>
</dbReference>
<keyword evidence="5" id="KW-0408">Iron</keyword>
<dbReference type="Pfam" id="PF12801">
    <property type="entry name" value="Fer4_5"/>
    <property type="match status" value="3"/>
</dbReference>
<dbReference type="PROSITE" id="PS51379">
    <property type="entry name" value="4FE4S_FER_2"/>
    <property type="match status" value="2"/>
</dbReference>
<name>A0A3E2BIV0_9BACT</name>
<dbReference type="PANTHER" id="PTHR30176:SF3">
    <property type="entry name" value="FERREDOXIN-TYPE PROTEIN NAPH"/>
    <property type="match status" value="1"/>
</dbReference>
<dbReference type="PANTHER" id="PTHR30176">
    <property type="entry name" value="FERREDOXIN-TYPE PROTEIN NAPH"/>
    <property type="match status" value="1"/>
</dbReference>
<gene>
    <name evidence="9" type="ORF">OP8BY_0145</name>
</gene>
<evidence type="ECO:0000256" key="3">
    <source>
        <dbReference type="ARBA" id="ARBA00022723"/>
    </source>
</evidence>
<evidence type="ECO:0000256" key="5">
    <source>
        <dbReference type="ARBA" id="ARBA00023004"/>
    </source>
</evidence>
<proteinExistence type="predicted"/>
<dbReference type="PROSITE" id="PS00198">
    <property type="entry name" value="4FE4S_FER_1"/>
    <property type="match status" value="2"/>
</dbReference>
<reference evidence="9 10" key="1">
    <citation type="submission" date="2018-08" db="EMBL/GenBank/DDBJ databases">
        <title>Genome analysis of the thermophilic bacterium of the candidate phylum Aminicenantes from deep subsurface aquifer revealed its physiology and ecological role.</title>
        <authorList>
            <person name="Kadnikov V.V."/>
            <person name="Mardanov A.V."/>
            <person name="Beletsky A.V."/>
            <person name="Karnachuk O.V."/>
            <person name="Ravin N.V."/>
        </authorList>
    </citation>
    <scope>NUCLEOTIDE SEQUENCE [LARGE SCALE GENOMIC DNA]</scope>
    <source>
        <strain evidence="9">BY38</strain>
    </source>
</reference>
<feature type="domain" description="4Fe-4S ferredoxin-type" evidence="8">
    <location>
        <begin position="257"/>
        <end position="281"/>
    </location>
</feature>
<evidence type="ECO:0000256" key="1">
    <source>
        <dbReference type="ARBA" id="ARBA00022448"/>
    </source>
</evidence>
<dbReference type="Gene3D" id="3.30.70.20">
    <property type="match status" value="1"/>
</dbReference>
<evidence type="ECO:0000256" key="2">
    <source>
        <dbReference type="ARBA" id="ARBA00022485"/>
    </source>
</evidence>
<evidence type="ECO:0000256" key="6">
    <source>
        <dbReference type="ARBA" id="ARBA00023014"/>
    </source>
</evidence>
<keyword evidence="1" id="KW-0813">Transport</keyword>
<protein>
    <submittedName>
        <fullName evidence="9">Ferredoxin-type protein napH</fullName>
    </submittedName>
</protein>
<sequence>MNFKNKRILFQSLAALGLNIDLISLVRGRINEGITKNVCVPAMNCSSCPAAIATCPIGAVQNALISVRSGLNQASRNLAIMAIFSMIFVGQAVGRLPCGWFCPFGLLQDVLYKVPVRKFKIPDFLTALRLPVFALTVFLLPALLVDSYGNGALWFCKWFCPAGTLESWVPQFIVNPDLFSGMMNRLALKIFILILFLAWMSVSRRPFCKVLCPIGLSLGFFNKRSIFRVKVDTNRCLKCNACQRNCPASIRVYENPNSSSCFRCLECEDVCPVSCVSHGFKLEARKNPSTGT</sequence>
<keyword evidence="4" id="KW-0249">Electron transport</keyword>
<keyword evidence="7" id="KW-0812">Transmembrane</keyword>
<dbReference type="GO" id="GO:0005886">
    <property type="term" value="C:plasma membrane"/>
    <property type="evidence" value="ECO:0007669"/>
    <property type="project" value="TreeGrafter"/>
</dbReference>
<dbReference type="GO" id="GO:0051539">
    <property type="term" value="F:4 iron, 4 sulfur cluster binding"/>
    <property type="evidence" value="ECO:0007669"/>
    <property type="project" value="UniProtKB-KW"/>
</dbReference>
<dbReference type="InterPro" id="IPR051684">
    <property type="entry name" value="Electron_Trans/Redox"/>
</dbReference>
<evidence type="ECO:0000313" key="10">
    <source>
        <dbReference type="Proteomes" id="UP000257323"/>
    </source>
</evidence>
<keyword evidence="7" id="KW-0472">Membrane</keyword>
<comment type="caution">
    <text evidence="9">The sequence shown here is derived from an EMBL/GenBank/DDBJ whole genome shotgun (WGS) entry which is preliminary data.</text>
</comment>
<accession>A0A3E2BIV0</accession>
<dbReference type="GO" id="GO:0046872">
    <property type="term" value="F:metal ion binding"/>
    <property type="evidence" value="ECO:0007669"/>
    <property type="project" value="UniProtKB-KW"/>
</dbReference>
<feature type="transmembrane region" description="Helical" evidence="7">
    <location>
        <begin position="127"/>
        <end position="145"/>
    </location>
</feature>
<dbReference type="Proteomes" id="UP000257323">
    <property type="component" value="Unassembled WGS sequence"/>
</dbReference>
<dbReference type="SUPFAM" id="SSF54862">
    <property type="entry name" value="4Fe-4S ferredoxins"/>
    <property type="match status" value="1"/>
</dbReference>
<dbReference type="InterPro" id="IPR017896">
    <property type="entry name" value="4Fe4S_Fe-S-bd"/>
</dbReference>
<keyword evidence="6" id="KW-0411">Iron-sulfur</keyword>
<keyword evidence="3" id="KW-0479">Metal-binding</keyword>
<evidence type="ECO:0000256" key="7">
    <source>
        <dbReference type="SAM" id="Phobius"/>
    </source>
</evidence>
<dbReference type="InterPro" id="IPR017900">
    <property type="entry name" value="4Fe4S_Fe_S_CS"/>
</dbReference>
<dbReference type="AlphaFoldDB" id="A0A3E2BIV0"/>
<evidence type="ECO:0000313" key="9">
    <source>
        <dbReference type="EMBL" id="RFT14660.1"/>
    </source>
</evidence>
<keyword evidence="2" id="KW-0004">4Fe-4S</keyword>
<keyword evidence="7" id="KW-1133">Transmembrane helix</keyword>
<feature type="domain" description="4Fe-4S ferredoxin-type" evidence="8">
    <location>
        <begin position="227"/>
        <end position="256"/>
    </location>
</feature>
<evidence type="ECO:0000256" key="4">
    <source>
        <dbReference type="ARBA" id="ARBA00022982"/>
    </source>
</evidence>
<evidence type="ECO:0000259" key="8">
    <source>
        <dbReference type="PROSITE" id="PS51379"/>
    </source>
</evidence>
<feature type="transmembrane region" description="Helical" evidence="7">
    <location>
        <begin position="186"/>
        <end position="202"/>
    </location>
</feature>